<accession>A0ABQ7DUY1</accession>
<gene>
    <name evidence="1" type="ORF">DY000_02031218</name>
</gene>
<dbReference type="EMBL" id="QGKV02000649">
    <property type="protein sequence ID" value="KAF3581116.1"/>
    <property type="molecule type" value="Genomic_DNA"/>
</dbReference>
<name>A0ABQ7DUY1_BRACR</name>
<protein>
    <recommendedName>
        <fullName evidence="3">Dirigent protein</fullName>
    </recommendedName>
</protein>
<organism evidence="1 2">
    <name type="scientific">Brassica cretica</name>
    <name type="common">Mustard</name>
    <dbReference type="NCBI Taxonomy" id="69181"/>
    <lineage>
        <taxon>Eukaryota</taxon>
        <taxon>Viridiplantae</taxon>
        <taxon>Streptophyta</taxon>
        <taxon>Embryophyta</taxon>
        <taxon>Tracheophyta</taxon>
        <taxon>Spermatophyta</taxon>
        <taxon>Magnoliopsida</taxon>
        <taxon>eudicotyledons</taxon>
        <taxon>Gunneridae</taxon>
        <taxon>Pentapetalae</taxon>
        <taxon>rosids</taxon>
        <taxon>malvids</taxon>
        <taxon>Brassicales</taxon>
        <taxon>Brassicaceae</taxon>
        <taxon>Brassiceae</taxon>
        <taxon>Brassica</taxon>
    </lineage>
</organism>
<keyword evidence="2" id="KW-1185">Reference proteome</keyword>
<evidence type="ECO:0000313" key="1">
    <source>
        <dbReference type="EMBL" id="KAF3581116.1"/>
    </source>
</evidence>
<evidence type="ECO:0000313" key="2">
    <source>
        <dbReference type="Proteomes" id="UP000266723"/>
    </source>
</evidence>
<sequence length="110" mass="11825">MRVPNLRGSFPWARLDSGPLFPGGLYLDWGQGPTPSTAFGDRIDSLPSPGVESSFPPLLLINTSISPKFHEDLPAGAVVVAGGQIAGETQFELLIVHFWSEVELKSEGSY</sequence>
<proteinExistence type="predicted"/>
<comment type="caution">
    <text evidence="1">The sequence shown here is derived from an EMBL/GenBank/DDBJ whole genome shotgun (WGS) entry which is preliminary data.</text>
</comment>
<dbReference type="Proteomes" id="UP000266723">
    <property type="component" value="Unassembled WGS sequence"/>
</dbReference>
<evidence type="ECO:0008006" key="3">
    <source>
        <dbReference type="Google" id="ProtNLM"/>
    </source>
</evidence>
<reference evidence="1 2" key="1">
    <citation type="journal article" date="2020" name="BMC Genomics">
        <title>Intraspecific diversification of the crop wild relative Brassica cretica Lam. using demographic model selection.</title>
        <authorList>
            <person name="Kioukis A."/>
            <person name="Michalopoulou V.A."/>
            <person name="Briers L."/>
            <person name="Pirintsos S."/>
            <person name="Studholme D.J."/>
            <person name="Pavlidis P."/>
            <person name="Sarris P.F."/>
        </authorList>
    </citation>
    <scope>NUCLEOTIDE SEQUENCE [LARGE SCALE GENOMIC DNA]</scope>
    <source>
        <strain evidence="2">cv. PFS-1207/04</strain>
    </source>
</reference>